<evidence type="ECO:0000313" key="2">
    <source>
        <dbReference type="EMBL" id="ETL29549.1"/>
    </source>
</evidence>
<gene>
    <name evidence="2" type="ORF">L916_17280</name>
</gene>
<name>W2I5L2_PHYNI</name>
<dbReference type="EMBL" id="KI675447">
    <property type="protein sequence ID" value="ETL29549.1"/>
    <property type="molecule type" value="Genomic_DNA"/>
</dbReference>
<dbReference type="Proteomes" id="UP000053864">
    <property type="component" value="Unassembled WGS sequence"/>
</dbReference>
<evidence type="ECO:0000256" key="1">
    <source>
        <dbReference type="SAM" id="MobiDB-lite"/>
    </source>
</evidence>
<organism evidence="2">
    <name type="scientific">Phytophthora nicotianae</name>
    <name type="common">Potato buckeye rot agent</name>
    <name type="synonym">Phytophthora parasitica</name>
    <dbReference type="NCBI Taxonomy" id="4792"/>
    <lineage>
        <taxon>Eukaryota</taxon>
        <taxon>Sar</taxon>
        <taxon>Stramenopiles</taxon>
        <taxon>Oomycota</taxon>
        <taxon>Peronosporomycetes</taxon>
        <taxon>Peronosporales</taxon>
        <taxon>Peronosporaceae</taxon>
        <taxon>Phytophthora</taxon>
    </lineage>
</organism>
<feature type="region of interest" description="Disordered" evidence="1">
    <location>
        <begin position="80"/>
        <end position="106"/>
    </location>
</feature>
<dbReference type="AlphaFoldDB" id="W2I5L2"/>
<reference evidence="2" key="1">
    <citation type="submission" date="2013-11" db="EMBL/GenBank/DDBJ databases">
        <title>The Genome Sequence of Phytophthora parasitica CJ05E6.</title>
        <authorList>
            <consortium name="The Broad Institute Genomics Platform"/>
            <person name="Russ C."/>
            <person name="Tyler B."/>
            <person name="Panabieres F."/>
            <person name="Shan W."/>
            <person name="Tripathy S."/>
            <person name="Grunwald N."/>
            <person name="Machado M."/>
            <person name="Johnson C.S."/>
            <person name="Arredondo F."/>
            <person name="Hong C."/>
            <person name="Coffey M."/>
            <person name="Young S.K."/>
            <person name="Zeng Q."/>
            <person name="Gargeya S."/>
            <person name="Fitzgerald M."/>
            <person name="Abouelleil A."/>
            <person name="Alvarado L."/>
            <person name="Chapman S.B."/>
            <person name="Gainer-Dewar J."/>
            <person name="Goldberg J."/>
            <person name="Griggs A."/>
            <person name="Gujja S."/>
            <person name="Hansen M."/>
            <person name="Howarth C."/>
            <person name="Imamovic A."/>
            <person name="Ireland A."/>
            <person name="Larimer J."/>
            <person name="McCowan C."/>
            <person name="Murphy C."/>
            <person name="Pearson M."/>
            <person name="Poon T.W."/>
            <person name="Priest M."/>
            <person name="Roberts A."/>
            <person name="Saif S."/>
            <person name="Shea T."/>
            <person name="Sykes S."/>
            <person name="Wortman J."/>
            <person name="Nusbaum C."/>
            <person name="Birren B."/>
        </authorList>
    </citation>
    <scope>NUCLEOTIDE SEQUENCE [LARGE SCALE GENOMIC DNA]</scope>
    <source>
        <strain evidence="2">CJ05E6</strain>
    </source>
</reference>
<dbReference type="VEuPathDB" id="FungiDB:PPTG_09545"/>
<proteinExistence type="predicted"/>
<protein>
    <submittedName>
        <fullName evidence="2">Uncharacterized protein</fullName>
    </submittedName>
</protein>
<accession>W2I5L2</accession>
<sequence length="106" mass="11623">MVGNKHKNGPIYTFPNCNKPMRTQKFKGVLEGWRGVLGGTSAAVRTPETPPVMSTTTAMDGISCVETVYPAVAAHEDIDGAQARQVQTEGPVVLESRRRSHMRRQE</sequence>